<dbReference type="PANTHER" id="PTHR19265">
    <property type="entry name" value="MEIOSIS-SPECIFIC NUCLEAR STRUCTURAL PROTEIN 1"/>
    <property type="match status" value="1"/>
</dbReference>
<gene>
    <name evidence="17" type="ORF">AKO1_007446</name>
</gene>
<comment type="function">
    <text evidence="13">Microtubule inner protein (MIP) part of the dynein-decorated doublet microtubules (DMTs) in cilia axoneme, which is required for motile cilia beating. May play a role in the control of meiotic division and germ cell differentiation through regulation of pairing and recombination during meiosis. Required for sperm flagella assembly. May play a role in the assembly and function of the outer dynein arm-docking complex (ODA-DC). ODA-DC mediates outer dynein arms (ODA) binding onto the axonemal doublet microtubules.</text>
</comment>
<dbReference type="EMBL" id="JAOPGA020000603">
    <property type="protein sequence ID" value="KAL0479833.1"/>
    <property type="molecule type" value="Genomic_DNA"/>
</dbReference>
<evidence type="ECO:0000256" key="2">
    <source>
        <dbReference type="ARBA" id="ARBA00004611"/>
    </source>
</evidence>
<dbReference type="InterPro" id="IPR026504">
    <property type="entry name" value="MNS1"/>
</dbReference>
<keyword evidence="18" id="KW-1185">Reference proteome</keyword>
<feature type="region of interest" description="Disordered" evidence="15">
    <location>
        <begin position="322"/>
        <end position="341"/>
    </location>
</feature>
<keyword evidence="10" id="KW-0539">Nucleus</keyword>
<name>A0AAW2YSA1_9EUKA</name>
<evidence type="ECO:0000256" key="5">
    <source>
        <dbReference type="ARBA" id="ARBA00022490"/>
    </source>
</evidence>
<comment type="similarity">
    <text evidence="3">Belongs to the MNS1 family.</text>
</comment>
<evidence type="ECO:0000256" key="3">
    <source>
        <dbReference type="ARBA" id="ARBA00009158"/>
    </source>
</evidence>
<evidence type="ECO:0000256" key="9">
    <source>
        <dbReference type="ARBA" id="ARBA00023212"/>
    </source>
</evidence>
<feature type="coiled-coil region" evidence="14">
    <location>
        <begin position="98"/>
        <end position="202"/>
    </location>
</feature>
<organism evidence="17 18">
    <name type="scientific">Acrasis kona</name>
    <dbReference type="NCBI Taxonomy" id="1008807"/>
    <lineage>
        <taxon>Eukaryota</taxon>
        <taxon>Discoba</taxon>
        <taxon>Heterolobosea</taxon>
        <taxon>Tetramitia</taxon>
        <taxon>Eutetramitia</taxon>
        <taxon>Acrasidae</taxon>
        <taxon>Acrasis</taxon>
    </lineage>
</organism>
<evidence type="ECO:0000313" key="18">
    <source>
        <dbReference type="Proteomes" id="UP001431209"/>
    </source>
</evidence>
<dbReference type="Proteomes" id="UP001431209">
    <property type="component" value="Unassembled WGS sequence"/>
</dbReference>
<evidence type="ECO:0000256" key="12">
    <source>
        <dbReference type="ARBA" id="ARBA00023273"/>
    </source>
</evidence>
<keyword evidence="8" id="KW-0969">Cilium</keyword>
<dbReference type="AlphaFoldDB" id="A0AAW2YSA1"/>
<evidence type="ECO:0000256" key="14">
    <source>
        <dbReference type="SAM" id="Coils"/>
    </source>
</evidence>
<evidence type="ECO:0000256" key="7">
    <source>
        <dbReference type="ARBA" id="ARBA00023054"/>
    </source>
</evidence>
<reference evidence="17 18" key="1">
    <citation type="submission" date="2024-03" db="EMBL/GenBank/DDBJ databases">
        <title>The Acrasis kona genome and developmental transcriptomes reveal deep origins of eukaryotic multicellular pathways.</title>
        <authorList>
            <person name="Sheikh S."/>
            <person name="Fu C.-J."/>
            <person name="Brown M.W."/>
            <person name="Baldauf S.L."/>
        </authorList>
    </citation>
    <scope>NUCLEOTIDE SEQUENCE [LARGE SCALE GENOMIC DNA]</scope>
    <source>
        <strain evidence="17 18">ATCC MYA-3509</strain>
    </source>
</reference>
<evidence type="ECO:0000256" key="13">
    <source>
        <dbReference type="ARBA" id="ARBA00046114"/>
    </source>
</evidence>
<evidence type="ECO:0000256" key="6">
    <source>
        <dbReference type="ARBA" id="ARBA00022846"/>
    </source>
</evidence>
<keyword evidence="11" id="KW-0469">Meiosis</keyword>
<protein>
    <recommendedName>
        <fullName evidence="4">Meiosis-specific nuclear structural protein 1</fullName>
    </recommendedName>
</protein>
<keyword evidence="5" id="KW-0963">Cytoplasm</keyword>
<keyword evidence="6" id="KW-0282">Flagellum</keyword>
<evidence type="ECO:0000256" key="11">
    <source>
        <dbReference type="ARBA" id="ARBA00023254"/>
    </source>
</evidence>
<dbReference type="Pfam" id="PF13868">
    <property type="entry name" value="TPH"/>
    <property type="match status" value="1"/>
</dbReference>
<dbReference type="PANTHER" id="PTHR19265:SF0">
    <property type="entry name" value="MEIOSIS-SPECIFIC NUCLEAR STRUCTURAL PROTEIN 1"/>
    <property type="match status" value="1"/>
</dbReference>
<keyword evidence="7 14" id="KW-0175">Coiled coil</keyword>
<evidence type="ECO:0000256" key="10">
    <source>
        <dbReference type="ARBA" id="ARBA00023242"/>
    </source>
</evidence>
<comment type="subcellular location">
    <subcellularLocation>
        <location evidence="2">Cytoplasm</location>
        <location evidence="2">Cytoskeleton</location>
        <location evidence="2">Flagellum axoneme</location>
    </subcellularLocation>
    <subcellularLocation>
        <location evidence="1">Nucleus</location>
    </subcellularLocation>
</comment>
<dbReference type="GO" id="GO:0051321">
    <property type="term" value="P:meiotic cell cycle"/>
    <property type="evidence" value="ECO:0007669"/>
    <property type="project" value="UniProtKB-KW"/>
</dbReference>
<dbReference type="GO" id="GO:0005634">
    <property type="term" value="C:nucleus"/>
    <property type="evidence" value="ECO:0007669"/>
    <property type="project" value="UniProtKB-SubCell"/>
</dbReference>
<keyword evidence="12" id="KW-0966">Cell projection</keyword>
<evidence type="ECO:0000256" key="4">
    <source>
        <dbReference type="ARBA" id="ARBA00014813"/>
    </source>
</evidence>
<feature type="domain" description="Trichohyalin-plectin-homology" evidence="16">
    <location>
        <begin position="108"/>
        <end position="459"/>
    </location>
</feature>
<evidence type="ECO:0000256" key="8">
    <source>
        <dbReference type="ARBA" id="ARBA00023069"/>
    </source>
</evidence>
<evidence type="ECO:0000256" key="1">
    <source>
        <dbReference type="ARBA" id="ARBA00004123"/>
    </source>
</evidence>
<evidence type="ECO:0000313" key="17">
    <source>
        <dbReference type="EMBL" id="KAL0479833.1"/>
    </source>
</evidence>
<accession>A0AAW2YSA1</accession>
<comment type="caution">
    <text evidence="17">The sequence shown here is derived from an EMBL/GenBank/DDBJ whole genome shotgun (WGS) entry which is preliminary data.</text>
</comment>
<evidence type="ECO:0000259" key="16">
    <source>
        <dbReference type="Pfam" id="PF13868"/>
    </source>
</evidence>
<evidence type="ECO:0000256" key="15">
    <source>
        <dbReference type="SAM" id="MobiDB-lite"/>
    </source>
</evidence>
<keyword evidence="9" id="KW-0206">Cytoskeleton</keyword>
<feature type="coiled-coil region" evidence="14">
    <location>
        <begin position="395"/>
        <end position="448"/>
    </location>
</feature>
<dbReference type="InterPro" id="IPR043597">
    <property type="entry name" value="TPH_dom"/>
</dbReference>
<proteinExistence type="inferred from homology"/>
<sequence length="495" mass="60449">MSTGKQHYDNLVQKRRQEEAFKNSLKQSLHNDVINAGYQNSEKAVERLRQKNRLDAYSKAVSEEENILREQKGKILRDTLAEQESRIADEIERRNIENVRQQKTIQKIREESEELRDLESKLKSAYLNLEREAQIREKQQIQQRDAVNEKLIAEEMERKRVDLSKQLQDVEQQRKEQALQAKRVLQDQIIQKEQERELAYQEFLKEKQLVDGIVERVQMQEQQEIEDRMRKRIDTQNYINSYLEDREDFKRREKELIEAENRRIAEYQQEVKARDDEENVRRQMIQEKKNKILEMQSRELELKRREMEEMEQLLNELHIEEQEEKQRQLEEQRVNKKLRDRDDMMRANEEQMYNKQLRIEQQKREEEVFRQLMARQFEEDERVAQMTAQKRRMKTQEFKRDVEALIEERARMRELQLEHERNELLREEDDKKRKNDIVEQERRKLIQEHVARIIKYLPKGVLTKNDLALLPEDVRLEIENSSKQNGAFSQFYSAK</sequence>